<dbReference type="PROSITE" id="PS50928">
    <property type="entry name" value="ABC_TM1"/>
    <property type="match status" value="1"/>
</dbReference>
<feature type="transmembrane region" description="Helical" evidence="7">
    <location>
        <begin position="176"/>
        <end position="199"/>
    </location>
</feature>
<dbReference type="PANTHER" id="PTHR43163">
    <property type="entry name" value="DIPEPTIDE TRANSPORT SYSTEM PERMEASE PROTEIN DPPB-RELATED"/>
    <property type="match status" value="1"/>
</dbReference>
<feature type="transmembrane region" description="Helical" evidence="7">
    <location>
        <begin position="12"/>
        <end position="30"/>
    </location>
</feature>
<dbReference type="GO" id="GO:0005886">
    <property type="term" value="C:plasma membrane"/>
    <property type="evidence" value="ECO:0007669"/>
    <property type="project" value="UniProtKB-SubCell"/>
</dbReference>
<evidence type="ECO:0000256" key="5">
    <source>
        <dbReference type="ARBA" id="ARBA00022989"/>
    </source>
</evidence>
<evidence type="ECO:0000256" key="7">
    <source>
        <dbReference type="RuleBase" id="RU363032"/>
    </source>
</evidence>
<evidence type="ECO:0000313" key="9">
    <source>
        <dbReference type="EMBL" id="NED96496.1"/>
    </source>
</evidence>
<reference evidence="9 10" key="1">
    <citation type="submission" date="2020-02" db="EMBL/GenBank/DDBJ databases">
        <authorList>
            <person name="Li X.-J."/>
            <person name="Feng X.-M."/>
        </authorList>
    </citation>
    <scope>NUCLEOTIDE SEQUENCE [LARGE SCALE GENOMIC DNA]</scope>
    <source>
        <strain evidence="9 10">CGMCC 4.7225</strain>
    </source>
</reference>
<protein>
    <submittedName>
        <fullName evidence="9">ABC transporter permease</fullName>
    </submittedName>
</protein>
<keyword evidence="3" id="KW-1003">Cell membrane</keyword>
<dbReference type="Gene3D" id="1.10.3720.10">
    <property type="entry name" value="MetI-like"/>
    <property type="match status" value="1"/>
</dbReference>
<evidence type="ECO:0000313" key="10">
    <source>
        <dbReference type="Proteomes" id="UP000469185"/>
    </source>
</evidence>
<proteinExistence type="inferred from homology"/>
<evidence type="ECO:0000256" key="4">
    <source>
        <dbReference type="ARBA" id="ARBA00022692"/>
    </source>
</evidence>
<dbReference type="PANTHER" id="PTHR43163:SF9">
    <property type="entry name" value="ABC TRANSPORTER PERMEASE PROTEIN"/>
    <property type="match status" value="1"/>
</dbReference>
<comment type="similarity">
    <text evidence="7">Belongs to the binding-protein-dependent transport system permease family.</text>
</comment>
<dbReference type="AlphaFoldDB" id="A0A6N9YN72"/>
<feature type="domain" description="ABC transmembrane type-1" evidence="8">
    <location>
        <begin position="95"/>
        <end position="310"/>
    </location>
</feature>
<accession>A0A6N9YN72</accession>
<evidence type="ECO:0000256" key="2">
    <source>
        <dbReference type="ARBA" id="ARBA00022448"/>
    </source>
</evidence>
<evidence type="ECO:0000256" key="3">
    <source>
        <dbReference type="ARBA" id="ARBA00022475"/>
    </source>
</evidence>
<dbReference type="SUPFAM" id="SSF161098">
    <property type="entry name" value="MetI-like"/>
    <property type="match status" value="1"/>
</dbReference>
<comment type="subcellular location">
    <subcellularLocation>
        <location evidence="1 7">Cell membrane</location>
        <topology evidence="1 7">Multi-pass membrane protein</topology>
    </subcellularLocation>
</comment>
<evidence type="ECO:0000259" key="8">
    <source>
        <dbReference type="PROSITE" id="PS50928"/>
    </source>
</evidence>
<feature type="transmembrane region" description="Helical" evidence="7">
    <location>
        <begin position="132"/>
        <end position="156"/>
    </location>
</feature>
<keyword evidence="6 7" id="KW-0472">Membrane</keyword>
<evidence type="ECO:0000256" key="6">
    <source>
        <dbReference type="ARBA" id="ARBA00023136"/>
    </source>
</evidence>
<feature type="transmembrane region" description="Helical" evidence="7">
    <location>
        <begin position="289"/>
        <end position="310"/>
    </location>
</feature>
<dbReference type="CDD" id="cd06261">
    <property type="entry name" value="TM_PBP2"/>
    <property type="match status" value="1"/>
</dbReference>
<keyword evidence="10" id="KW-1185">Reference proteome</keyword>
<feature type="transmembrane region" description="Helical" evidence="7">
    <location>
        <begin position="97"/>
        <end position="120"/>
    </location>
</feature>
<sequence length="320" mass="34518">MTRYLIRRLLQLIPVVAVVITLSFFLVRLAPGDVATMMAGERADPAFIESVRQRYGLDLPMHEQFIRYVGNILQGDLGMSYREGRPVLDVILDRLPATLLLIGVALVVAAVGGTLVGTLLGRHAGTRFDAAASVVAVGAYSIPVFWLGLMMILVFSVTLGWFPSSGMTSPVPPEGWIAQAADVAHHLVLPAGALATVWFGEYVRLSRASVSNVLAEDYITAARGTGYSERNILVKHALRNAMLPITTVFGLQLAALLAGAVLTETVFAWPGLGRLLFDAVLARDMPVIMGAYIAMSVTVVIATLLTDIAYARLDPRVVYR</sequence>
<dbReference type="Proteomes" id="UP000469185">
    <property type="component" value="Unassembled WGS sequence"/>
</dbReference>
<keyword evidence="2 7" id="KW-0813">Transport</keyword>
<dbReference type="RefSeq" id="WP_163819281.1">
    <property type="nucleotide sequence ID" value="NZ_JAAGOB010000007.1"/>
</dbReference>
<dbReference type="GO" id="GO:0055085">
    <property type="term" value="P:transmembrane transport"/>
    <property type="evidence" value="ECO:0007669"/>
    <property type="project" value="InterPro"/>
</dbReference>
<dbReference type="EMBL" id="JAAGOB010000007">
    <property type="protein sequence ID" value="NED96496.1"/>
    <property type="molecule type" value="Genomic_DNA"/>
</dbReference>
<feature type="transmembrane region" description="Helical" evidence="7">
    <location>
        <begin position="245"/>
        <end position="269"/>
    </location>
</feature>
<dbReference type="InterPro" id="IPR000515">
    <property type="entry name" value="MetI-like"/>
</dbReference>
<organism evidence="9 10">
    <name type="scientific">Phytoactinopolyspora alkaliphila</name>
    <dbReference type="NCBI Taxonomy" id="1783498"/>
    <lineage>
        <taxon>Bacteria</taxon>
        <taxon>Bacillati</taxon>
        <taxon>Actinomycetota</taxon>
        <taxon>Actinomycetes</taxon>
        <taxon>Jiangellales</taxon>
        <taxon>Jiangellaceae</taxon>
        <taxon>Phytoactinopolyspora</taxon>
    </lineage>
</organism>
<keyword evidence="4 7" id="KW-0812">Transmembrane</keyword>
<gene>
    <name evidence="9" type="ORF">G1H11_14395</name>
</gene>
<dbReference type="Pfam" id="PF19300">
    <property type="entry name" value="BPD_transp_1_N"/>
    <property type="match status" value="1"/>
</dbReference>
<dbReference type="InterPro" id="IPR045621">
    <property type="entry name" value="BPD_transp_1_N"/>
</dbReference>
<evidence type="ECO:0000256" key="1">
    <source>
        <dbReference type="ARBA" id="ARBA00004651"/>
    </source>
</evidence>
<keyword evidence="5 7" id="KW-1133">Transmembrane helix</keyword>
<comment type="caution">
    <text evidence="9">The sequence shown here is derived from an EMBL/GenBank/DDBJ whole genome shotgun (WGS) entry which is preliminary data.</text>
</comment>
<name>A0A6N9YN72_9ACTN</name>
<dbReference type="Pfam" id="PF00528">
    <property type="entry name" value="BPD_transp_1"/>
    <property type="match status" value="1"/>
</dbReference>
<dbReference type="InterPro" id="IPR035906">
    <property type="entry name" value="MetI-like_sf"/>
</dbReference>